<dbReference type="Gene3D" id="2.40.30.170">
    <property type="match status" value="1"/>
</dbReference>
<dbReference type="InterPro" id="IPR058627">
    <property type="entry name" value="MdtA-like_C"/>
</dbReference>
<dbReference type="Gene3D" id="2.40.50.100">
    <property type="match status" value="1"/>
</dbReference>
<evidence type="ECO:0000259" key="3">
    <source>
        <dbReference type="Pfam" id="PF25876"/>
    </source>
</evidence>
<feature type="domain" description="Multidrug resistance protein MdtA-like alpha-helical hairpin" evidence="3">
    <location>
        <begin position="126"/>
        <end position="194"/>
    </location>
</feature>
<protein>
    <submittedName>
        <fullName evidence="7">Efflux transporter periplasmic adaptor subunit</fullName>
    </submittedName>
</protein>
<dbReference type="AlphaFoldDB" id="A0A1A5IBN4"/>
<dbReference type="NCBIfam" id="TIGR01730">
    <property type="entry name" value="RND_mfp"/>
    <property type="match status" value="1"/>
</dbReference>
<dbReference type="PANTHER" id="PTHR30158">
    <property type="entry name" value="ACRA/E-RELATED COMPONENT OF DRUG EFFLUX TRANSPORTER"/>
    <property type="match status" value="1"/>
</dbReference>
<comment type="similarity">
    <text evidence="2">Belongs to the membrane fusion protein (MFP) (TC 8.A.1) family.</text>
</comment>
<gene>
    <name evidence="7" type="ORF">BAE39_24085</name>
</gene>
<dbReference type="GO" id="GO:0022857">
    <property type="term" value="F:transmembrane transporter activity"/>
    <property type="evidence" value="ECO:0007669"/>
    <property type="project" value="InterPro"/>
</dbReference>
<reference evidence="8" key="1">
    <citation type="submission" date="2016-06" db="EMBL/GenBank/DDBJ databases">
        <title>NZP2037 Pacbio-Illumina hybrid assembly.</title>
        <authorList>
            <person name="Ramsay J.P."/>
        </authorList>
    </citation>
    <scope>NUCLEOTIDE SEQUENCE [LARGE SCALE GENOMIC DNA]</scope>
    <source>
        <strain evidence="8">R7ANS::ICEMlSym2042</strain>
    </source>
</reference>
<dbReference type="InterPro" id="IPR058625">
    <property type="entry name" value="MdtA-like_BSH"/>
</dbReference>
<dbReference type="GO" id="GO:0030313">
    <property type="term" value="C:cell envelope"/>
    <property type="evidence" value="ECO:0007669"/>
    <property type="project" value="UniProtKB-SubCell"/>
</dbReference>
<sequence>MRAPCERSERHRSVARRRWISRASWACLMAACLGGAAPPFVSSVSFAQQPGARQAPPPAVVVEKIEVQQVSNPAQFTGRVEAIEAVDIRARVTGFLHSVDFKDGQAVKAGDTLFEIEPDQLNALVASARAQVARADATRISAERSLARNRDLLARRTVSQATVDEVQAAFDVASADVQVAQAALDTAELNLSYAHITAPISGSIGRATFTTGNLVGPDSGSLARIVSLDTVRVAFAVTEGLLVTIRQQQASGGGLDPNTLKLSLRLANGTDYGTPGRIEFIENEIDPQTGTVAARAVFPNPRHILLPGQFVTLYVQEKDAPSLPVVPQTAVLQDREGRFVYLLGKDNIVSQQRIHTGARVGNGWAVTKGLDGGEQVVVEGIQRLAQGMTVQPSQGQPVGGGT</sequence>
<dbReference type="InterPro" id="IPR058624">
    <property type="entry name" value="MdtA-like_HH"/>
</dbReference>
<dbReference type="SUPFAM" id="SSF111369">
    <property type="entry name" value="HlyD-like secretion proteins"/>
    <property type="match status" value="1"/>
</dbReference>
<evidence type="ECO:0000259" key="4">
    <source>
        <dbReference type="Pfam" id="PF25917"/>
    </source>
</evidence>
<dbReference type="Proteomes" id="UP000093748">
    <property type="component" value="Unassembled WGS sequence"/>
</dbReference>
<evidence type="ECO:0000256" key="1">
    <source>
        <dbReference type="ARBA" id="ARBA00004196"/>
    </source>
</evidence>
<accession>A0A1A5IBN4</accession>
<dbReference type="Pfam" id="PF25876">
    <property type="entry name" value="HH_MFP_RND"/>
    <property type="match status" value="1"/>
</dbReference>
<dbReference type="Pfam" id="PF25967">
    <property type="entry name" value="RND-MFP_C"/>
    <property type="match status" value="1"/>
</dbReference>
<evidence type="ECO:0000259" key="6">
    <source>
        <dbReference type="Pfam" id="PF25967"/>
    </source>
</evidence>
<comment type="caution">
    <text evidence="7">The sequence shown here is derived from an EMBL/GenBank/DDBJ whole genome shotgun (WGS) entry which is preliminary data.</text>
</comment>
<proteinExistence type="inferred from homology"/>
<dbReference type="Pfam" id="PF25944">
    <property type="entry name" value="Beta-barrel_RND"/>
    <property type="match status" value="1"/>
</dbReference>
<evidence type="ECO:0000256" key="2">
    <source>
        <dbReference type="ARBA" id="ARBA00009477"/>
    </source>
</evidence>
<evidence type="ECO:0000259" key="5">
    <source>
        <dbReference type="Pfam" id="PF25944"/>
    </source>
</evidence>
<dbReference type="Gene3D" id="1.10.287.470">
    <property type="entry name" value="Helix hairpin bin"/>
    <property type="match status" value="1"/>
</dbReference>
<comment type="subcellular location">
    <subcellularLocation>
        <location evidence="1">Cell envelope</location>
    </subcellularLocation>
</comment>
<name>A0A1A5IBN4_RHILI</name>
<dbReference type="InterPro" id="IPR058626">
    <property type="entry name" value="MdtA-like_b-barrel"/>
</dbReference>
<feature type="domain" description="Multidrug resistance protein MdtA-like C-terminal permuted SH3" evidence="6">
    <location>
        <begin position="325"/>
        <end position="383"/>
    </location>
</feature>
<feature type="domain" description="Multidrug resistance protein MdtA-like barrel-sandwich hybrid" evidence="4">
    <location>
        <begin position="85"/>
        <end position="215"/>
    </location>
</feature>
<evidence type="ECO:0000313" key="7">
    <source>
        <dbReference type="EMBL" id="OBP69462.1"/>
    </source>
</evidence>
<dbReference type="GO" id="GO:0005886">
    <property type="term" value="C:plasma membrane"/>
    <property type="evidence" value="ECO:0007669"/>
    <property type="project" value="TreeGrafter"/>
</dbReference>
<dbReference type="Pfam" id="PF25917">
    <property type="entry name" value="BSH_RND"/>
    <property type="match status" value="1"/>
</dbReference>
<feature type="domain" description="Multidrug resistance protein MdtA-like beta-barrel" evidence="5">
    <location>
        <begin position="230"/>
        <end position="317"/>
    </location>
</feature>
<dbReference type="EMBL" id="LZTJ01000034">
    <property type="protein sequence ID" value="OBP69462.1"/>
    <property type="molecule type" value="Genomic_DNA"/>
</dbReference>
<dbReference type="Gene3D" id="2.40.420.20">
    <property type="match status" value="1"/>
</dbReference>
<evidence type="ECO:0000313" key="8">
    <source>
        <dbReference type="Proteomes" id="UP000093748"/>
    </source>
</evidence>
<dbReference type="GO" id="GO:0046677">
    <property type="term" value="P:response to antibiotic"/>
    <property type="evidence" value="ECO:0007669"/>
    <property type="project" value="TreeGrafter"/>
</dbReference>
<dbReference type="InterPro" id="IPR006143">
    <property type="entry name" value="RND_pump_MFP"/>
</dbReference>
<organism evidence="7 8">
    <name type="scientific">Rhizobium loti</name>
    <name type="common">Mesorhizobium loti</name>
    <dbReference type="NCBI Taxonomy" id="381"/>
    <lineage>
        <taxon>Bacteria</taxon>
        <taxon>Pseudomonadati</taxon>
        <taxon>Pseudomonadota</taxon>
        <taxon>Alphaproteobacteria</taxon>
        <taxon>Hyphomicrobiales</taxon>
        <taxon>Phyllobacteriaceae</taxon>
        <taxon>Mesorhizobium</taxon>
    </lineage>
</organism>